<keyword evidence="11" id="KW-1185">Reference proteome</keyword>
<dbReference type="PANTHER" id="PTHR42982">
    <property type="entry name" value="SEC-INDEPENDENT PROTEIN TRANSLOCASE PROTEIN TATA"/>
    <property type="match status" value="1"/>
</dbReference>
<dbReference type="EMBL" id="CP034437">
    <property type="protein sequence ID" value="AZN39391.1"/>
    <property type="molecule type" value="Genomic_DNA"/>
</dbReference>
<dbReference type="Proteomes" id="UP000272528">
    <property type="component" value="Chromosome"/>
</dbReference>
<dbReference type="InterPro" id="IPR006312">
    <property type="entry name" value="TatA/E"/>
</dbReference>
<keyword evidence="8 9" id="KW-0472">Membrane</keyword>
<comment type="function">
    <text evidence="9">Part of the twin-arginine translocation (Tat) system that transports large folded proteins containing a characteristic twin-arginine motif in their signal peptide across membranes. TatA could form the protein-conducting channel of the Tat system.</text>
</comment>
<evidence type="ECO:0000256" key="5">
    <source>
        <dbReference type="ARBA" id="ARBA00022927"/>
    </source>
</evidence>
<evidence type="ECO:0000256" key="6">
    <source>
        <dbReference type="ARBA" id="ARBA00022989"/>
    </source>
</evidence>
<reference evidence="11" key="1">
    <citation type="submission" date="2018-12" db="EMBL/GenBank/DDBJ databases">
        <title>Genome sequence of Peanibacillus sp.</title>
        <authorList>
            <person name="Subramani G."/>
            <person name="Srinivasan S."/>
            <person name="Kim M.K."/>
        </authorList>
    </citation>
    <scope>NUCLEOTIDE SEQUENCE [LARGE SCALE GENOMIC DNA]</scope>
    <source>
        <strain evidence="11">18JY67-1</strain>
    </source>
</reference>
<evidence type="ECO:0000256" key="4">
    <source>
        <dbReference type="ARBA" id="ARBA00022692"/>
    </source>
</evidence>
<keyword evidence="5 9" id="KW-0653">Protein transport</keyword>
<dbReference type="GO" id="GO:0043953">
    <property type="term" value="P:protein transport by the Tat complex"/>
    <property type="evidence" value="ECO:0007669"/>
    <property type="project" value="UniProtKB-UniRule"/>
</dbReference>
<organism evidence="10 11">
    <name type="scientific">Paenibacillus albus</name>
    <dbReference type="NCBI Taxonomy" id="2495582"/>
    <lineage>
        <taxon>Bacteria</taxon>
        <taxon>Bacillati</taxon>
        <taxon>Bacillota</taxon>
        <taxon>Bacilli</taxon>
        <taxon>Bacillales</taxon>
        <taxon>Paenibacillaceae</taxon>
        <taxon>Paenibacillus</taxon>
    </lineage>
</organism>
<keyword evidence="6 9" id="KW-1133">Transmembrane helix</keyword>
<evidence type="ECO:0000256" key="7">
    <source>
        <dbReference type="ARBA" id="ARBA00023010"/>
    </source>
</evidence>
<dbReference type="NCBIfam" id="NF011430">
    <property type="entry name" value="PRK14861.1"/>
    <property type="match status" value="1"/>
</dbReference>
<evidence type="ECO:0000256" key="8">
    <source>
        <dbReference type="ARBA" id="ARBA00023136"/>
    </source>
</evidence>
<dbReference type="NCBIfam" id="TIGR01411">
    <property type="entry name" value="tatAE"/>
    <property type="match status" value="1"/>
</dbReference>
<evidence type="ECO:0000256" key="1">
    <source>
        <dbReference type="ARBA" id="ARBA00004162"/>
    </source>
</evidence>
<dbReference type="OrthoDB" id="9800908at2"/>
<dbReference type="Pfam" id="PF02416">
    <property type="entry name" value="TatA_B_E"/>
    <property type="match status" value="1"/>
</dbReference>
<dbReference type="AlphaFoldDB" id="A0A3S9A0Z3"/>
<evidence type="ECO:0000256" key="2">
    <source>
        <dbReference type="ARBA" id="ARBA00022448"/>
    </source>
</evidence>
<name>A0A3S9A0Z3_9BACL</name>
<evidence type="ECO:0000256" key="3">
    <source>
        <dbReference type="ARBA" id="ARBA00022475"/>
    </source>
</evidence>
<protein>
    <recommendedName>
        <fullName evidence="9">Sec-independent protein translocase protein TatA</fullName>
    </recommendedName>
</protein>
<evidence type="ECO:0000313" key="10">
    <source>
        <dbReference type="EMBL" id="AZN39391.1"/>
    </source>
</evidence>
<dbReference type="RefSeq" id="WP_126013920.1">
    <property type="nucleotide sequence ID" value="NZ_CP034437.1"/>
</dbReference>
<dbReference type="GO" id="GO:0033281">
    <property type="term" value="C:TAT protein transport complex"/>
    <property type="evidence" value="ECO:0007669"/>
    <property type="project" value="UniProtKB-UniRule"/>
</dbReference>
<comment type="similarity">
    <text evidence="9">Belongs to the TatA/E family.</text>
</comment>
<evidence type="ECO:0000256" key="9">
    <source>
        <dbReference type="HAMAP-Rule" id="MF_00236"/>
    </source>
</evidence>
<keyword evidence="3 9" id="KW-1003">Cell membrane</keyword>
<dbReference type="KEGG" id="palb:EJC50_06750"/>
<evidence type="ECO:0000313" key="11">
    <source>
        <dbReference type="Proteomes" id="UP000272528"/>
    </source>
</evidence>
<sequence length="63" mass="6876">MADIGTPGFILILIAALLLFGPKKLPELGHAFGRTIREFKSGMRDMMKDESNANAQTKAPESE</sequence>
<dbReference type="PANTHER" id="PTHR42982:SF1">
    <property type="entry name" value="SEC-INDEPENDENT PROTEIN TRANSLOCASE PROTEIN TATA"/>
    <property type="match status" value="1"/>
</dbReference>
<comment type="subcellular location">
    <subcellularLocation>
        <location evidence="1 9">Cell membrane</location>
        <topology evidence="1 9">Single-pass membrane protein</topology>
    </subcellularLocation>
</comment>
<gene>
    <name evidence="9 10" type="primary">tatA</name>
    <name evidence="10" type="ORF">EJC50_06750</name>
</gene>
<keyword evidence="2 9" id="KW-0813">Transport</keyword>
<dbReference type="GO" id="GO:0008320">
    <property type="term" value="F:protein transmembrane transporter activity"/>
    <property type="evidence" value="ECO:0007669"/>
    <property type="project" value="UniProtKB-UniRule"/>
</dbReference>
<keyword evidence="7 9" id="KW-0811">Translocation</keyword>
<accession>A0A3S9A0Z3</accession>
<proteinExistence type="inferred from homology"/>
<dbReference type="InterPro" id="IPR003369">
    <property type="entry name" value="TatA/B/E"/>
</dbReference>
<comment type="subunit">
    <text evidence="9">Forms a complex with TatC.</text>
</comment>
<dbReference type="HAMAP" id="MF_00236">
    <property type="entry name" value="TatA_E"/>
    <property type="match status" value="1"/>
</dbReference>
<dbReference type="Gene3D" id="1.20.5.3310">
    <property type="match status" value="1"/>
</dbReference>
<keyword evidence="4 9" id="KW-0812">Transmembrane</keyword>